<gene>
    <name evidence="2" type="ORF">Pta02_41950</name>
</gene>
<dbReference type="AlphaFoldDB" id="A0A8J3SZJ8"/>
<dbReference type="EMBL" id="BOOK01000031">
    <property type="protein sequence ID" value="GII02187.1"/>
    <property type="molecule type" value="Genomic_DNA"/>
</dbReference>
<accession>A0A8J3SZJ8</accession>
<dbReference type="NCBIfam" id="TIGR03816">
    <property type="entry name" value="tadE_like_DECH"/>
    <property type="match status" value="1"/>
</dbReference>
<evidence type="ECO:0000313" key="3">
    <source>
        <dbReference type="Proteomes" id="UP000634476"/>
    </source>
</evidence>
<evidence type="ECO:0000259" key="1">
    <source>
        <dbReference type="Pfam" id="PF13400"/>
    </source>
</evidence>
<evidence type="ECO:0000313" key="2">
    <source>
        <dbReference type="EMBL" id="GII02187.1"/>
    </source>
</evidence>
<keyword evidence="3" id="KW-1185">Reference proteome</keyword>
<name>A0A8J3SZJ8_9ACTN</name>
<proteinExistence type="predicted"/>
<dbReference type="Proteomes" id="UP000634476">
    <property type="component" value="Unassembled WGS sequence"/>
</dbReference>
<reference evidence="2" key="1">
    <citation type="submission" date="2021-01" db="EMBL/GenBank/DDBJ databases">
        <title>Whole genome shotgun sequence of Planobispora takensis NBRC 109077.</title>
        <authorList>
            <person name="Komaki H."/>
            <person name="Tamura T."/>
        </authorList>
    </citation>
    <scope>NUCLEOTIDE SEQUENCE</scope>
    <source>
        <strain evidence="2">NBRC 109077</strain>
    </source>
</reference>
<dbReference type="InterPro" id="IPR021202">
    <property type="entry name" value="Rv3654c-like"/>
</dbReference>
<dbReference type="Pfam" id="PF13400">
    <property type="entry name" value="Tad"/>
    <property type="match status" value="1"/>
</dbReference>
<organism evidence="2 3">
    <name type="scientific">Planobispora takensis</name>
    <dbReference type="NCBI Taxonomy" id="1367882"/>
    <lineage>
        <taxon>Bacteria</taxon>
        <taxon>Bacillati</taxon>
        <taxon>Actinomycetota</taxon>
        <taxon>Actinomycetes</taxon>
        <taxon>Streptosporangiales</taxon>
        <taxon>Streptosporangiaceae</taxon>
        <taxon>Planobispora</taxon>
    </lineage>
</organism>
<dbReference type="InterPro" id="IPR028087">
    <property type="entry name" value="Tad_N"/>
</dbReference>
<sequence>MIGLIAVISTVVLAVTFAGAARVIRHRAQTAADLGALAAARLAFADPDAGCAEAASLAVTNGARLTRCVVGDGGVATVRVTVSFTLPVVGVGEVVAHARAGPVHIAESAG</sequence>
<comment type="caution">
    <text evidence="2">The sequence shown here is derived from an EMBL/GenBank/DDBJ whole genome shotgun (WGS) entry which is preliminary data.</text>
</comment>
<protein>
    <recommendedName>
        <fullName evidence="1">Putative Flp pilus-assembly TadG-like N-terminal domain-containing protein</fullName>
    </recommendedName>
</protein>
<feature type="domain" description="Putative Flp pilus-assembly TadG-like N-terminal" evidence="1">
    <location>
        <begin position="1"/>
        <end position="41"/>
    </location>
</feature>